<feature type="chain" id="PRO_5045742433" evidence="1">
    <location>
        <begin position="27"/>
        <end position="388"/>
    </location>
</feature>
<keyword evidence="3" id="KW-1185">Reference proteome</keyword>
<evidence type="ECO:0000313" key="3">
    <source>
        <dbReference type="Proteomes" id="UP001447842"/>
    </source>
</evidence>
<protein>
    <submittedName>
        <fullName evidence="2">Uncharacterized protein</fullName>
    </submittedName>
</protein>
<name>A0ABZ3H6M7_9BACT</name>
<reference evidence="2 3" key="1">
    <citation type="submission" date="2024-03" db="EMBL/GenBank/DDBJ databases">
        <title>Sulfurimonas sp. HSL3-1.</title>
        <authorList>
            <person name="Wang S."/>
        </authorList>
    </citation>
    <scope>NUCLEOTIDE SEQUENCE [LARGE SCALE GENOMIC DNA]</scope>
    <source>
        <strain evidence="2 3">HSL3-1</strain>
    </source>
</reference>
<evidence type="ECO:0000313" key="2">
    <source>
        <dbReference type="EMBL" id="XAU14195.1"/>
    </source>
</evidence>
<organism evidence="2 3">
    <name type="scientific">Sulfurimonas diazotrophicus</name>
    <dbReference type="NCBI Taxonomy" id="3131939"/>
    <lineage>
        <taxon>Bacteria</taxon>
        <taxon>Pseudomonadati</taxon>
        <taxon>Campylobacterota</taxon>
        <taxon>Epsilonproteobacteria</taxon>
        <taxon>Campylobacterales</taxon>
        <taxon>Sulfurimonadaceae</taxon>
        <taxon>Sulfurimonas</taxon>
    </lineage>
</organism>
<keyword evidence="1" id="KW-0732">Signal</keyword>
<accession>A0ABZ3H6M7</accession>
<gene>
    <name evidence="2" type="ORF">WCY31_07985</name>
</gene>
<dbReference type="EMBL" id="CP147920">
    <property type="protein sequence ID" value="XAU14195.1"/>
    <property type="molecule type" value="Genomic_DNA"/>
</dbReference>
<dbReference type="Proteomes" id="UP001447842">
    <property type="component" value="Chromosome"/>
</dbReference>
<dbReference type="RefSeq" id="WP_345971998.1">
    <property type="nucleotide sequence ID" value="NZ_CP147920.1"/>
</dbReference>
<evidence type="ECO:0000256" key="1">
    <source>
        <dbReference type="SAM" id="SignalP"/>
    </source>
</evidence>
<feature type="signal peptide" evidence="1">
    <location>
        <begin position="1"/>
        <end position="26"/>
    </location>
</feature>
<proteinExistence type="predicted"/>
<sequence length="388" mass="41628">MKTFKNPMKSLLLYGAVLTAWLPLNAALLTDLQTADANVAAFKSQLEAINLGSDSVCAPLLQANTAARDLVNEISRIDASLAAPLQVDAEVLTALDQYTVTVLSLSSEALNLSTDLQMLSSSMNAATLGDGITAMLQLSDDIGTMADRIGEMADKILIMSDNIGLMADRILETQQLQNDNVALTQSTLLQTQKNMLALVSVMQSNSFNSQLEGLKSSGDFLAQRMDAVSLTPWTMSMELEAVSWDVRQYLGEVESVYSDITANSVHNRFYVSADTLVDLGNLAVMLRSLSTAVDGYVVAIGGMESMTSDPTLYTSLKSMLQLSADIGVMANRILEEADLILAMADNIGLQADQILSTQQSMNMNIAAVQASILAAQQMAITLFSQRGL</sequence>